<evidence type="ECO:0000313" key="2">
    <source>
        <dbReference type="EMBL" id="KAK9942894.1"/>
    </source>
</evidence>
<dbReference type="Proteomes" id="UP001457282">
    <property type="component" value="Unassembled WGS sequence"/>
</dbReference>
<reference evidence="2 3" key="1">
    <citation type="journal article" date="2023" name="G3 (Bethesda)">
        <title>A chromosome-length genome assembly and annotation of blackberry (Rubus argutus, cv. 'Hillquist').</title>
        <authorList>
            <person name="Bruna T."/>
            <person name="Aryal R."/>
            <person name="Dudchenko O."/>
            <person name="Sargent D.J."/>
            <person name="Mead D."/>
            <person name="Buti M."/>
            <person name="Cavallini A."/>
            <person name="Hytonen T."/>
            <person name="Andres J."/>
            <person name="Pham M."/>
            <person name="Weisz D."/>
            <person name="Mascagni F."/>
            <person name="Usai G."/>
            <person name="Natali L."/>
            <person name="Bassil N."/>
            <person name="Fernandez G.E."/>
            <person name="Lomsadze A."/>
            <person name="Armour M."/>
            <person name="Olukolu B."/>
            <person name="Poorten T."/>
            <person name="Britton C."/>
            <person name="Davik J."/>
            <person name="Ashrafi H."/>
            <person name="Aiden E.L."/>
            <person name="Borodovsky M."/>
            <person name="Worthington M."/>
        </authorList>
    </citation>
    <scope>NUCLEOTIDE SEQUENCE [LARGE SCALE GENOMIC DNA]</scope>
    <source>
        <strain evidence="2">PI 553951</strain>
    </source>
</reference>
<comment type="caution">
    <text evidence="2">The sequence shown here is derived from an EMBL/GenBank/DDBJ whole genome shotgun (WGS) entry which is preliminary data.</text>
</comment>
<sequence length="302" mass="33244">MAEDSGFELEAAAREARPGRRGRAREEMGLIDDIGRGRDGKGTGYGFLQVSGLVPSPPLFSPSSSQKLIQTTTSNTSHQILTTRAQTRELLPISPSTTTRPRAPSSNPDRRRPNHGVVSLQSYCSHSKPLPPTITRALEPPIKPLCPLSSFSDHHLSSVSSNSSPTKPAPSIRDHGLISSASLLRLFPCRSIVEVSVIFCPIGYRLQSIFFFSSSLYSLISILLRAARVPEDNRHLNNTAAREEAQQRSGADKAVVSDRRRWLGWAGIAGDRREVVIGERAQRTEGLNRRLEGSSDCRRQWL</sequence>
<proteinExistence type="predicted"/>
<dbReference type="AlphaFoldDB" id="A0AAW1Y1W1"/>
<organism evidence="2 3">
    <name type="scientific">Rubus argutus</name>
    <name type="common">Southern blackberry</name>
    <dbReference type="NCBI Taxonomy" id="59490"/>
    <lineage>
        <taxon>Eukaryota</taxon>
        <taxon>Viridiplantae</taxon>
        <taxon>Streptophyta</taxon>
        <taxon>Embryophyta</taxon>
        <taxon>Tracheophyta</taxon>
        <taxon>Spermatophyta</taxon>
        <taxon>Magnoliopsida</taxon>
        <taxon>eudicotyledons</taxon>
        <taxon>Gunneridae</taxon>
        <taxon>Pentapetalae</taxon>
        <taxon>rosids</taxon>
        <taxon>fabids</taxon>
        <taxon>Rosales</taxon>
        <taxon>Rosaceae</taxon>
        <taxon>Rosoideae</taxon>
        <taxon>Rosoideae incertae sedis</taxon>
        <taxon>Rubus</taxon>
    </lineage>
</organism>
<feature type="region of interest" description="Disordered" evidence="1">
    <location>
        <begin position="1"/>
        <end position="39"/>
    </location>
</feature>
<protein>
    <submittedName>
        <fullName evidence="2">Uncharacterized protein</fullName>
    </submittedName>
</protein>
<name>A0AAW1Y1W1_RUBAR</name>
<feature type="compositionally biased region" description="Polar residues" evidence="1">
    <location>
        <begin position="94"/>
        <end position="107"/>
    </location>
</feature>
<evidence type="ECO:0000256" key="1">
    <source>
        <dbReference type="SAM" id="MobiDB-lite"/>
    </source>
</evidence>
<feature type="compositionally biased region" description="Basic and acidic residues" evidence="1">
    <location>
        <begin position="11"/>
        <end position="39"/>
    </location>
</feature>
<feature type="region of interest" description="Disordered" evidence="1">
    <location>
        <begin position="86"/>
        <end position="116"/>
    </location>
</feature>
<keyword evidence="3" id="KW-1185">Reference proteome</keyword>
<accession>A0AAW1Y1W1</accession>
<gene>
    <name evidence="2" type="ORF">M0R45_008537</name>
</gene>
<evidence type="ECO:0000313" key="3">
    <source>
        <dbReference type="Proteomes" id="UP001457282"/>
    </source>
</evidence>
<dbReference type="EMBL" id="JBEDUW010000002">
    <property type="protein sequence ID" value="KAK9942894.1"/>
    <property type="molecule type" value="Genomic_DNA"/>
</dbReference>